<dbReference type="Gene3D" id="1.25.10.10">
    <property type="entry name" value="Leucine-rich Repeat Variant"/>
    <property type="match status" value="1"/>
</dbReference>
<dbReference type="AlphaFoldDB" id="A0A438MGG7"/>
<dbReference type="RefSeq" id="WP_127936591.1">
    <property type="nucleotide sequence ID" value="NZ_SAUN01000001.1"/>
</dbReference>
<reference evidence="1 2" key="1">
    <citation type="submission" date="2019-01" db="EMBL/GenBank/DDBJ databases">
        <title>Sequencing the genomes of 1000 actinobacteria strains.</title>
        <authorList>
            <person name="Klenk H.-P."/>
        </authorList>
    </citation>
    <scope>NUCLEOTIDE SEQUENCE [LARGE SCALE GENOMIC DNA]</scope>
    <source>
        <strain evidence="1 2">DSM 43925</strain>
    </source>
</reference>
<name>A0A438MGG7_9ACTN</name>
<dbReference type="Pfam" id="PF13646">
    <property type="entry name" value="HEAT_2"/>
    <property type="match status" value="1"/>
</dbReference>
<evidence type="ECO:0000313" key="2">
    <source>
        <dbReference type="Proteomes" id="UP000284824"/>
    </source>
</evidence>
<accession>A0A438MGG7</accession>
<keyword evidence="2" id="KW-1185">Reference proteome</keyword>
<dbReference type="SUPFAM" id="SSF48371">
    <property type="entry name" value="ARM repeat"/>
    <property type="match status" value="1"/>
</dbReference>
<dbReference type="OrthoDB" id="4338931at2"/>
<organism evidence="1 2">
    <name type="scientific">Nonomuraea polychroma</name>
    <dbReference type="NCBI Taxonomy" id="46176"/>
    <lineage>
        <taxon>Bacteria</taxon>
        <taxon>Bacillati</taxon>
        <taxon>Actinomycetota</taxon>
        <taxon>Actinomycetes</taxon>
        <taxon>Streptosporangiales</taxon>
        <taxon>Streptosporangiaceae</taxon>
        <taxon>Nonomuraea</taxon>
    </lineage>
</organism>
<dbReference type="InterPro" id="IPR011989">
    <property type="entry name" value="ARM-like"/>
</dbReference>
<dbReference type="InterPro" id="IPR016024">
    <property type="entry name" value="ARM-type_fold"/>
</dbReference>
<evidence type="ECO:0000313" key="1">
    <source>
        <dbReference type="EMBL" id="RVX44883.1"/>
    </source>
</evidence>
<comment type="caution">
    <text evidence="1">The sequence shown here is derived from an EMBL/GenBank/DDBJ whole genome shotgun (WGS) entry which is preliminary data.</text>
</comment>
<sequence length="197" mass="22896">MYEGNRLVLRYIPGVEQATKLAVAADWTLLWDNAGKPYRRHTHEQEWGVRRGLHVRLLSDELSDMCALSVLMEDRAAGAEFERLLIEHLNPLTRQELLEPIISRIDPSERMMRLMRLVLGAPAYYDQEFYEPIAQLAEDPDPRVRDAVVLACGYLEWFQLRAILRRMADQDPHPEVRRDAMNTLVMRDNTNVPPVHP</sequence>
<dbReference type="EMBL" id="SAUN01000001">
    <property type="protein sequence ID" value="RVX44883.1"/>
    <property type="molecule type" value="Genomic_DNA"/>
</dbReference>
<proteinExistence type="predicted"/>
<protein>
    <recommendedName>
        <fullName evidence="3">HEAT repeat protein</fullName>
    </recommendedName>
</protein>
<evidence type="ECO:0008006" key="3">
    <source>
        <dbReference type="Google" id="ProtNLM"/>
    </source>
</evidence>
<dbReference type="Proteomes" id="UP000284824">
    <property type="component" value="Unassembled WGS sequence"/>
</dbReference>
<gene>
    <name evidence="1" type="ORF">EDD27_7648</name>
</gene>